<reference evidence="2" key="1">
    <citation type="journal article" date="2018" name="Genome Biol.">
        <title>SKESA: strategic k-mer extension for scrupulous assemblies.</title>
        <authorList>
            <person name="Souvorov A."/>
            <person name="Agarwala R."/>
            <person name="Lipman D.J."/>
        </authorList>
    </citation>
    <scope>NUCLEOTIDE SEQUENCE</scope>
    <source>
        <strain evidence="2">3475-67</strain>
    </source>
</reference>
<keyword evidence="1" id="KW-1133">Transmembrane helix</keyword>
<dbReference type="AlphaFoldDB" id="A0A732GPL4"/>
<sequence length="63" mass="8286">MFSIFYFVYNTVHKWCFLIGMKECYYFNIFHFIFYFFYYYLIQHRDRENQIYLCFNHDFPSYF</sequence>
<gene>
    <name evidence="2" type="ORF">GNC68_004051</name>
</gene>
<keyword evidence="1" id="KW-0472">Membrane</keyword>
<comment type="caution">
    <text evidence="2">The sequence shown here is derived from an EMBL/GenBank/DDBJ whole genome shotgun (WGS) entry which is preliminary data.</text>
</comment>
<protein>
    <submittedName>
        <fullName evidence="2">Uncharacterized protein</fullName>
    </submittedName>
</protein>
<proteinExistence type="predicted"/>
<reference evidence="2" key="2">
    <citation type="submission" date="2018-07" db="EMBL/GenBank/DDBJ databases">
        <authorList>
            <consortium name="NCBI Pathogen Detection Project"/>
        </authorList>
    </citation>
    <scope>NUCLEOTIDE SEQUENCE</scope>
    <source>
        <strain evidence="2">3475-67</strain>
    </source>
</reference>
<evidence type="ECO:0000313" key="2">
    <source>
        <dbReference type="EMBL" id="HAE4966033.1"/>
    </source>
</evidence>
<keyword evidence="1" id="KW-0812">Transmembrane</keyword>
<organism evidence="2">
    <name type="scientific">Salmonella enterica subsp. salamae serovar 18:z10:z6</name>
    <dbReference type="NCBI Taxonomy" id="1967614"/>
    <lineage>
        <taxon>Bacteria</taxon>
        <taxon>Pseudomonadati</taxon>
        <taxon>Pseudomonadota</taxon>
        <taxon>Gammaproteobacteria</taxon>
        <taxon>Enterobacterales</taxon>
        <taxon>Enterobacteriaceae</taxon>
        <taxon>Salmonella</taxon>
    </lineage>
</organism>
<evidence type="ECO:0000256" key="1">
    <source>
        <dbReference type="SAM" id="Phobius"/>
    </source>
</evidence>
<dbReference type="EMBL" id="DAASCP010000027">
    <property type="protein sequence ID" value="HAE4966033.1"/>
    <property type="molecule type" value="Genomic_DNA"/>
</dbReference>
<name>A0A732GPL4_SALER</name>
<feature type="transmembrane region" description="Helical" evidence="1">
    <location>
        <begin position="25"/>
        <end position="42"/>
    </location>
</feature>
<accession>A0A732GPL4</accession>